<gene>
    <name evidence="2" type="ORF">GL263_27415</name>
</gene>
<name>A0ABR6EPH5_9ACTN</name>
<comment type="caution">
    <text evidence="2">The sequence shown here is derived from an EMBL/GenBank/DDBJ whole genome shotgun (WGS) entry which is preliminary data.</text>
</comment>
<protein>
    <submittedName>
        <fullName evidence="2">Uncharacterized protein</fullName>
    </submittedName>
</protein>
<reference evidence="3" key="1">
    <citation type="journal article" date="2020" name="Syst. Appl. Microbiol.">
        <title>Streptomyces alkaliterrae sp. nov., isolated from an alkaline soil, and emended descriptions of Streptomyces alkaliphilus, Streptomyces calidiresistens and Streptomyces durbertensis.</title>
        <authorList>
            <person name="Swiecimska M."/>
            <person name="Golinska P."/>
            <person name="Nouioui I."/>
            <person name="Wypij M."/>
            <person name="Rai M."/>
            <person name="Sangal V."/>
            <person name="Goodfellow M."/>
        </authorList>
    </citation>
    <scope>NUCLEOTIDE SEQUENCE [LARGE SCALE GENOMIC DNA]</scope>
    <source>
        <strain evidence="3">DSM 104538</strain>
    </source>
</reference>
<evidence type="ECO:0000256" key="1">
    <source>
        <dbReference type="SAM" id="MobiDB-lite"/>
    </source>
</evidence>
<dbReference type="RefSeq" id="WP_182858418.1">
    <property type="nucleotide sequence ID" value="NZ_WMLF01000876.1"/>
</dbReference>
<sequence>MTAIDDKRRHDNDDERVDIRALAPGMTDEDLPFTGHRRVGERLMREVGGSGRAEAPARRWLRRRLRPP</sequence>
<evidence type="ECO:0000313" key="3">
    <source>
        <dbReference type="Proteomes" id="UP000766698"/>
    </source>
</evidence>
<keyword evidence="3" id="KW-1185">Reference proteome</keyword>
<dbReference type="EMBL" id="WMLF01000876">
    <property type="protein sequence ID" value="MBB1247246.1"/>
    <property type="molecule type" value="Genomic_DNA"/>
</dbReference>
<organism evidence="2 3">
    <name type="scientific">Streptomyces durbertensis</name>
    <dbReference type="NCBI Taxonomy" id="2448886"/>
    <lineage>
        <taxon>Bacteria</taxon>
        <taxon>Bacillati</taxon>
        <taxon>Actinomycetota</taxon>
        <taxon>Actinomycetes</taxon>
        <taxon>Kitasatosporales</taxon>
        <taxon>Streptomycetaceae</taxon>
        <taxon>Streptomyces</taxon>
    </lineage>
</organism>
<dbReference type="Proteomes" id="UP000766698">
    <property type="component" value="Unassembled WGS sequence"/>
</dbReference>
<accession>A0ABR6EPH5</accession>
<evidence type="ECO:0000313" key="2">
    <source>
        <dbReference type="EMBL" id="MBB1247246.1"/>
    </source>
</evidence>
<feature type="compositionally biased region" description="Basic residues" evidence="1">
    <location>
        <begin position="59"/>
        <end position="68"/>
    </location>
</feature>
<proteinExistence type="predicted"/>
<feature type="region of interest" description="Disordered" evidence="1">
    <location>
        <begin position="47"/>
        <end position="68"/>
    </location>
</feature>
<feature type="non-terminal residue" evidence="2">
    <location>
        <position position="68"/>
    </location>
</feature>